<reference evidence="1 2" key="1">
    <citation type="submission" date="2017-09" db="EMBL/GenBank/DDBJ databases">
        <title>Large-scale bioinformatics analysis of Bacillus genomes uncovers conserved roles of natural products in bacterial physiology.</title>
        <authorList>
            <consortium name="Agbiome Team Llc"/>
            <person name="Bleich R.M."/>
            <person name="Grubbs K.J."/>
            <person name="Santa Maria K.C."/>
            <person name="Allen S.E."/>
            <person name="Farag S."/>
            <person name="Shank E.A."/>
            <person name="Bowers A."/>
        </authorList>
    </citation>
    <scope>NUCLEOTIDE SEQUENCE [LARGE SCALE GENOMIC DNA]</scope>
    <source>
        <strain evidence="1 2">AFS021349</strain>
    </source>
</reference>
<accession>A0A2A8HGB2</accession>
<organism evidence="1 2">
    <name type="scientific">Bacillus toyonensis</name>
    <dbReference type="NCBI Taxonomy" id="155322"/>
    <lineage>
        <taxon>Bacteria</taxon>
        <taxon>Bacillati</taxon>
        <taxon>Bacillota</taxon>
        <taxon>Bacilli</taxon>
        <taxon>Bacillales</taxon>
        <taxon>Bacillaceae</taxon>
        <taxon>Bacillus</taxon>
        <taxon>Bacillus cereus group</taxon>
    </lineage>
</organism>
<sequence>MYAIIATFDSVFTNKIIELQNELTNIIESNQLAGVEPHITLADYKELDVNLYTKKLEEFVAIQEKMAAVNFSSVGTFPTNGTIFLAPTLTDELLTLHHSYHDHFQAFHDNPNSYYVPGKWVPHCTIANHLNSTQFLSAMEYIYGNFDVKTASIEKLKLIKVNYENGSAVSSSIVAEYNLKRMETSR</sequence>
<name>A0A2A8HGB2_9BACI</name>
<evidence type="ECO:0008006" key="3">
    <source>
        <dbReference type="Google" id="ProtNLM"/>
    </source>
</evidence>
<dbReference type="SUPFAM" id="SSF55144">
    <property type="entry name" value="LigT-like"/>
    <property type="match status" value="1"/>
</dbReference>
<dbReference type="PANTHER" id="PTHR36039">
    <property type="match status" value="1"/>
</dbReference>
<dbReference type="Proteomes" id="UP000220841">
    <property type="component" value="Unassembled WGS sequence"/>
</dbReference>
<comment type="caution">
    <text evidence="1">The sequence shown here is derived from an EMBL/GenBank/DDBJ whole genome shotgun (WGS) entry which is preliminary data.</text>
</comment>
<dbReference type="RefSeq" id="WP_098226397.1">
    <property type="nucleotide sequence ID" value="NZ_NUBY01000042.1"/>
</dbReference>
<protein>
    <recommendedName>
        <fullName evidence="3">2'-5' RNA ligase family protein</fullName>
    </recommendedName>
</protein>
<dbReference type="EMBL" id="NUBY01000042">
    <property type="protein sequence ID" value="PEQ08034.1"/>
    <property type="molecule type" value="Genomic_DNA"/>
</dbReference>
<dbReference type="AlphaFoldDB" id="A0A2A8HGB2"/>
<dbReference type="Gene3D" id="3.90.1140.10">
    <property type="entry name" value="Cyclic phosphodiesterase"/>
    <property type="match status" value="1"/>
</dbReference>
<proteinExistence type="predicted"/>
<gene>
    <name evidence="1" type="ORF">CN585_11560</name>
</gene>
<evidence type="ECO:0000313" key="2">
    <source>
        <dbReference type="Proteomes" id="UP000220841"/>
    </source>
</evidence>
<dbReference type="InterPro" id="IPR009097">
    <property type="entry name" value="Cyclic_Pdiesterase"/>
</dbReference>
<dbReference type="PANTHER" id="PTHR36039:SF2">
    <property type="entry name" value="RNA LIGASE_CYCLIC NUCLEOTIDE PHOSPHODIESTERASE FAMILY PROTEIN"/>
    <property type="match status" value="1"/>
</dbReference>
<dbReference type="Pfam" id="PF13563">
    <property type="entry name" value="2_5_RNA_ligase2"/>
    <property type="match status" value="1"/>
</dbReference>
<evidence type="ECO:0000313" key="1">
    <source>
        <dbReference type="EMBL" id="PEQ08034.1"/>
    </source>
</evidence>